<reference evidence="2 3" key="1">
    <citation type="journal article" date="2019" name="Sci. Rep.">
        <title>Orb-weaving spider Araneus ventricosus genome elucidates the spidroin gene catalogue.</title>
        <authorList>
            <person name="Kono N."/>
            <person name="Nakamura H."/>
            <person name="Ohtoshi R."/>
            <person name="Moran D.A.P."/>
            <person name="Shinohara A."/>
            <person name="Yoshida Y."/>
            <person name="Fujiwara M."/>
            <person name="Mori M."/>
            <person name="Tomita M."/>
            <person name="Arakawa K."/>
        </authorList>
    </citation>
    <scope>NUCLEOTIDE SEQUENCE [LARGE SCALE GENOMIC DNA]</scope>
</reference>
<name>A0A4Y2HDV8_ARAVE</name>
<dbReference type="PANTHER" id="PTHR11106:SF27">
    <property type="entry name" value="MACRO DOMAIN-CONTAINING PROTEIN"/>
    <property type="match status" value="1"/>
</dbReference>
<dbReference type="GO" id="GO:0005654">
    <property type="term" value="C:nucleoplasm"/>
    <property type="evidence" value="ECO:0007669"/>
    <property type="project" value="TreeGrafter"/>
</dbReference>
<dbReference type="AlphaFoldDB" id="A0A4Y2HDV8"/>
<proteinExistence type="predicted"/>
<dbReference type="Gene3D" id="3.40.220.10">
    <property type="entry name" value="Leucine Aminopeptidase, subunit E, domain 1"/>
    <property type="match status" value="1"/>
</dbReference>
<feature type="domain" description="Macro" evidence="1">
    <location>
        <begin position="50"/>
        <end position="236"/>
    </location>
</feature>
<dbReference type="SUPFAM" id="SSF52949">
    <property type="entry name" value="Macro domain-like"/>
    <property type="match status" value="1"/>
</dbReference>
<dbReference type="PANTHER" id="PTHR11106">
    <property type="entry name" value="GANGLIOSIDE INDUCED DIFFERENTIATION ASSOCIATED PROTEIN 2-RELATED"/>
    <property type="match status" value="1"/>
</dbReference>
<dbReference type="GO" id="GO:0006974">
    <property type="term" value="P:DNA damage response"/>
    <property type="evidence" value="ECO:0007669"/>
    <property type="project" value="TreeGrafter"/>
</dbReference>
<comment type="caution">
    <text evidence="2">The sequence shown here is derived from an EMBL/GenBank/DDBJ whole genome shotgun (WGS) entry which is preliminary data.</text>
</comment>
<dbReference type="Pfam" id="PF01661">
    <property type="entry name" value="Macro"/>
    <property type="match status" value="1"/>
</dbReference>
<accession>A0A4Y2HDV8</accession>
<dbReference type="GO" id="GO:0140291">
    <property type="term" value="P:peptidyl-glutamate ADP-deribosylation"/>
    <property type="evidence" value="ECO:0007669"/>
    <property type="project" value="TreeGrafter"/>
</dbReference>
<sequence length="238" mass="26467">MNFTKEKKKYLNMNLAEKREEYYCKASYVTLDDIPTWTEYSRIIKRTQPNKEYKADAQLNDKVSIFVGDIKVLEIDAIVNSSNRGLLCSAIIKGDASESTKVINGGIHRAAGSSLSAECISLNGCGEGEARITGGYKLPAKYIIHTVGPVGLKPILLRNCYLSCLNLAKENGLKTVAFPSISTGQRGYPNRSAAQVALSTVREFLEENVTEMDRIIFGLFESIDVRIYESLMQNYFPV</sequence>
<dbReference type="CDD" id="cd02908">
    <property type="entry name" value="Macro_OAADPr_deacetylase"/>
    <property type="match status" value="1"/>
</dbReference>
<dbReference type="OrthoDB" id="6133115at2759"/>
<dbReference type="EMBL" id="BGPR01001869">
    <property type="protein sequence ID" value="GBM63451.1"/>
    <property type="molecule type" value="Genomic_DNA"/>
</dbReference>
<evidence type="ECO:0000259" key="1">
    <source>
        <dbReference type="PROSITE" id="PS51154"/>
    </source>
</evidence>
<dbReference type="GO" id="GO:0140293">
    <property type="term" value="F:ADP-ribosylglutamate hydrolase activity"/>
    <property type="evidence" value="ECO:0007669"/>
    <property type="project" value="TreeGrafter"/>
</dbReference>
<gene>
    <name evidence="2" type="primary">Macrod1</name>
    <name evidence="2" type="ORF">AVEN_260889_1</name>
</gene>
<protein>
    <submittedName>
        <fullName evidence="2">O-acetyl-ADP-ribose deacetylase MACROD1</fullName>
    </submittedName>
</protein>
<dbReference type="GO" id="GO:0042278">
    <property type="term" value="P:purine nucleoside metabolic process"/>
    <property type="evidence" value="ECO:0007669"/>
    <property type="project" value="TreeGrafter"/>
</dbReference>
<dbReference type="InterPro" id="IPR002589">
    <property type="entry name" value="Macro_dom"/>
</dbReference>
<evidence type="ECO:0000313" key="2">
    <source>
        <dbReference type="EMBL" id="GBM63451.1"/>
    </source>
</evidence>
<dbReference type="SMART" id="SM00506">
    <property type="entry name" value="A1pp"/>
    <property type="match status" value="1"/>
</dbReference>
<keyword evidence="3" id="KW-1185">Reference proteome</keyword>
<dbReference type="Proteomes" id="UP000499080">
    <property type="component" value="Unassembled WGS sequence"/>
</dbReference>
<evidence type="ECO:0000313" key="3">
    <source>
        <dbReference type="Proteomes" id="UP000499080"/>
    </source>
</evidence>
<dbReference type="InterPro" id="IPR043472">
    <property type="entry name" value="Macro_dom-like"/>
</dbReference>
<organism evidence="2 3">
    <name type="scientific">Araneus ventricosus</name>
    <name type="common">Orbweaver spider</name>
    <name type="synonym">Epeira ventricosa</name>
    <dbReference type="NCBI Taxonomy" id="182803"/>
    <lineage>
        <taxon>Eukaryota</taxon>
        <taxon>Metazoa</taxon>
        <taxon>Ecdysozoa</taxon>
        <taxon>Arthropoda</taxon>
        <taxon>Chelicerata</taxon>
        <taxon>Arachnida</taxon>
        <taxon>Araneae</taxon>
        <taxon>Araneomorphae</taxon>
        <taxon>Entelegynae</taxon>
        <taxon>Araneoidea</taxon>
        <taxon>Araneidae</taxon>
        <taxon>Araneus</taxon>
    </lineage>
</organism>
<dbReference type="PROSITE" id="PS51154">
    <property type="entry name" value="MACRO"/>
    <property type="match status" value="1"/>
</dbReference>